<dbReference type="AlphaFoldDB" id="A0A486XFL0"/>
<proteinExistence type="predicted"/>
<evidence type="ECO:0000313" key="1">
    <source>
        <dbReference type="EMBL" id="VHO00068.1"/>
    </source>
</evidence>
<gene>
    <name evidence="1" type="ORF">BAL341_071</name>
</gene>
<accession>A0A486XFL0</accession>
<protein>
    <submittedName>
        <fullName evidence="1">Uncharacterized protein</fullName>
    </submittedName>
</protein>
<dbReference type="EMBL" id="CAAJGR010000002">
    <property type="protein sequence ID" value="VHO00068.1"/>
    <property type="molecule type" value="Genomic_DNA"/>
</dbReference>
<sequence>MSKPSNEFKYLNGLELITQKGIKGAQAVQKHLENQLT</sequence>
<name>A0A486XFL0_9GAMM</name>
<reference evidence="1" key="1">
    <citation type="submission" date="2019-04" db="EMBL/GenBank/DDBJ databases">
        <authorList>
            <person name="Brambilla D."/>
        </authorList>
    </citation>
    <scope>NUCLEOTIDE SEQUENCE</scope>
    <source>
        <strain evidence="1">BAL1</strain>
    </source>
</reference>
<organism evidence="1">
    <name type="scientific">Rheinheimera sp. BAL341</name>
    <dbReference type="NCBI Taxonomy" id="1708203"/>
    <lineage>
        <taxon>Bacteria</taxon>
        <taxon>Pseudomonadati</taxon>
        <taxon>Pseudomonadota</taxon>
        <taxon>Gammaproteobacteria</taxon>
        <taxon>Chromatiales</taxon>
        <taxon>Chromatiaceae</taxon>
        <taxon>Rheinheimera</taxon>
    </lineage>
</organism>